<dbReference type="GO" id="GO:0017004">
    <property type="term" value="P:cytochrome complex assembly"/>
    <property type="evidence" value="ECO:0007669"/>
    <property type="project" value="UniProtKB-KW"/>
</dbReference>
<comment type="subcellular location">
    <subcellularLocation>
        <location evidence="1">Cell inner membrane</location>
        <topology evidence="1">Multi-pass membrane protein</topology>
    </subcellularLocation>
</comment>
<feature type="transmembrane region" description="Helical" evidence="10">
    <location>
        <begin position="207"/>
        <end position="226"/>
    </location>
</feature>
<evidence type="ECO:0000259" key="11">
    <source>
        <dbReference type="Pfam" id="PF01578"/>
    </source>
</evidence>
<dbReference type="PRINTS" id="PR01411">
    <property type="entry name" value="CCMFBIOGNSIS"/>
</dbReference>
<keyword evidence="4" id="KW-0997">Cell inner membrane</keyword>
<evidence type="ECO:0000256" key="9">
    <source>
        <dbReference type="ARBA" id="ARBA00037230"/>
    </source>
</evidence>
<dbReference type="InterPro" id="IPR032523">
    <property type="entry name" value="CcmF_C"/>
</dbReference>
<feature type="transmembrane region" description="Helical" evidence="10">
    <location>
        <begin position="124"/>
        <end position="143"/>
    </location>
</feature>
<feature type="transmembrane region" description="Helical" evidence="10">
    <location>
        <begin position="270"/>
        <end position="289"/>
    </location>
</feature>
<evidence type="ECO:0000256" key="1">
    <source>
        <dbReference type="ARBA" id="ARBA00004429"/>
    </source>
</evidence>
<gene>
    <name evidence="13" type="ORF">MPEBLZ_02113</name>
</gene>
<name>A0A0N8KQX2_9EURY</name>
<dbReference type="PATRIC" id="fig|1719120.3.peg.2314"/>
<proteinExistence type="inferred from homology"/>
<feature type="transmembrane region" description="Helical" evidence="10">
    <location>
        <begin position="82"/>
        <end position="112"/>
    </location>
</feature>
<dbReference type="PRINTS" id="PR01410">
    <property type="entry name" value="CCBIOGENESIS"/>
</dbReference>
<keyword evidence="8 10" id="KW-0472">Membrane</keyword>
<feature type="transmembrane region" description="Helical" evidence="10">
    <location>
        <begin position="422"/>
        <end position="439"/>
    </location>
</feature>
<dbReference type="InterPro" id="IPR002541">
    <property type="entry name" value="Cyt_c_assembly"/>
</dbReference>
<feature type="transmembrane region" description="Helical" evidence="10">
    <location>
        <begin position="390"/>
        <end position="410"/>
    </location>
</feature>
<evidence type="ECO:0000256" key="4">
    <source>
        <dbReference type="ARBA" id="ARBA00022519"/>
    </source>
</evidence>
<dbReference type="PANTHER" id="PTHR43653:SF1">
    <property type="entry name" value="CYTOCHROME C-TYPE BIOGENESIS PROTEIN CCMF"/>
    <property type="match status" value="1"/>
</dbReference>
<comment type="caution">
    <text evidence="13">The sequence shown here is derived from an EMBL/GenBank/DDBJ whole genome shotgun (WGS) entry which is preliminary data.</text>
</comment>
<accession>A0A0N8KQX2</accession>
<keyword evidence="7 10" id="KW-1133">Transmembrane helix</keyword>
<dbReference type="InterPro" id="IPR003568">
    <property type="entry name" value="Cyt_c_biogenesis_CcmF"/>
</dbReference>
<evidence type="ECO:0000256" key="8">
    <source>
        <dbReference type="ARBA" id="ARBA00023136"/>
    </source>
</evidence>
<keyword evidence="3" id="KW-1003">Cell membrane</keyword>
<evidence type="ECO:0000313" key="14">
    <source>
        <dbReference type="Proteomes" id="UP000050360"/>
    </source>
</evidence>
<feature type="non-terminal residue" evidence="13">
    <location>
        <position position="1"/>
    </location>
</feature>
<dbReference type="Pfam" id="PF16327">
    <property type="entry name" value="CcmF_C"/>
    <property type="match status" value="1"/>
</dbReference>
<sequence>KKMELGETTLIIALLLTAYALIAHIIGIWKKKKELIDSGRIAIIGVAILTTIASIWLFNLFINRNFQYEYVALYSSLDLPMIYTISAFWAGADGSLLLWAWLISIYIAVIAARGKSYDNLMKHAMVIILVTLSYFFYMLLTVSRPFRMLDFMPVDGNGLNPLLQDPGMLFHPTTLFWGYAGVLIPFALMIAGIYLADDTWTYRARRWALWAWLGLALGNMFGSWWAYTVLNWGGFWGWDPVENASFLPWLTLTAFYHSTMITERKGGMKFWNILLILFTWELTVYGTLLTRSGIIASVHTFGQSVTAPYYINYMIVILAATLALVAWKYNTIKSKKVLESFVSREGSFLFNNWIFIAATVSVLWGTTYPLLSEAFRGYKVMVGPSFYNQVNVPLGIALLFLMAICPLIAWRKASVSHLKRNFAKPLAIAGIAMVIAFAIGIRDFYALFVAVAGSVLVVSTHVLDFSRIVNKQKKLEDAGTLKNISKAFWNNRRTLGGYMCHIAILMIIVSATGAVVYEKSQTFNMRVGGTYTVGDYDFKLTNIDQYPQDNRDVQAAYFDVYKNGEIILTKATALMYHYAKQDNINVKPMAYTVGIDDLYFSAQAITADGATVKLKVMPLMFLMWLGGFHVLILGILICLSTVVPIRRKITSDDININQTIKKSTTENIHDI</sequence>
<dbReference type="Proteomes" id="UP000050360">
    <property type="component" value="Unassembled WGS sequence"/>
</dbReference>
<evidence type="ECO:0000313" key="13">
    <source>
        <dbReference type="EMBL" id="KPQ43330.1"/>
    </source>
</evidence>
<evidence type="ECO:0000259" key="12">
    <source>
        <dbReference type="Pfam" id="PF16327"/>
    </source>
</evidence>
<dbReference type="PANTHER" id="PTHR43653">
    <property type="entry name" value="CYTOCHROME C ASSEMBLY PROTEIN-RELATED"/>
    <property type="match status" value="1"/>
</dbReference>
<evidence type="ECO:0000256" key="10">
    <source>
        <dbReference type="SAM" id="Phobius"/>
    </source>
</evidence>
<keyword evidence="6" id="KW-0201">Cytochrome c-type biogenesis</keyword>
<dbReference type="GO" id="GO:0015232">
    <property type="term" value="F:heme transmembrane transporter activity"/>
    <property type="evidence" value="ECO:0007669"/>
    <property type="project" value="InterPro"/>
</dbReference>
<feature type="transmembrane region" description="Helical" evidence="10">
    <location>
        <begin position="445"/>
        <end position="465"/>
    </location>
</feature>
<evidence type="ECO:0000256" key="3">
    <source>
        <dbReference type="ARBA" id="ARBA00022475"/>
    </source>
</evidence>
<feature type="transmembrane region" description="Helical" evidence="10">
    <location>
        <begin position="348"/>
        <end position="370"/>
    </location>
</feature>
<dbReference type="AlphaFoldDB" id="A0A0N8KQX2"/>
<dbReference type="Pfam" id="PF01578">
    <property type="entry name" value="Cytochrom_C_asm"/>
    <property type="match status" value="1"/>
</dbReference>
<protein>
    <submittedName>
        <fullName evidence="13">Cytochrome c-type synthesis protein</fullName>
    </submittedName>
</protein>
<feature type="transmembrane region" description="Helical" evidence="10">
    <location>
        <begin position="495"/>
        <end position="517"/>
    </location>
</feature>
<feature type="transmembrane region" description="Helical" evidence="10">
    <location>
        <begin position="621"/>
        <end position="643"/>
    </location>
</feature>
<dbReference type="EMBL" id="LKCM01000157">
    <property type="protein sequence ID" value="KPQ43330.1"/>
    <property type="molecule type" value="Genomic_DNA"/>
</dbReference>
<reference evidence="13 14" key="1">
    <citation type="submission" date="2015-09" db="EMBL/GenBank/DDBJ databases">
        <title>A metagenomics-based metabolic model of nitrate-dependent anaerobic oxidation of methane by Methanoperedens-like archaea.</title>
        <authorList>
            <person name="Arshad A."/>
            <person name="Speth D.R."/>
            <person name="De Graaf R.M."/>
            <person name="Op Den Camp H.J."/>
            <person name="Jetten M.S."/>
            <person name="Welte C.U."/>
        </authorList>
    </citation>
    <scope>NUCLEOTIDE SEQUENCE [LARGE SCALE GENOMIC DNA]</scope>
</reference>
<feature type="domain" description="Cytochrome c-type biogenesis protein CcmF C-terminal" evidence="12">
    <location>
        <begin position="313"/>
        <end position="636"/>
    </location>
</feature>
<evidence type="ECO:0000256" key="7">
    <source>
        <dbReference type="ARBA" id="ARBA00022989"/>
    </source>
</evidence>
<feature type="transmembrane region" description="Helical" evidence="10">
    <location>
        <begin position="246"/>
        <end position="263"/>
    </location>
</feature>
<organism evidence="13 14">
    <name type="scientific">Candidatus Methanoperedens nitratireducens</name>
    <dbReference type="NCBI Taxonomy" id="1392998"/>
    <lineage>
        <taxon>Archaea</taxon>
        <taxon>Methanobacteriati</taxon>
        <taxon>Methanobacteriota</taxon>
        <taxon>Stenosarchaea group</taxon>
        <taxon>Methanomicrobia</taxon>
        <taxon>Methanosarcinales</taxon>
        <taxon>ANME-2 cluster</taxon>
        <taxon>Candidatus Methanoperedentaceae</taxon>
        <taxon>Candidatus Methanoperedens</taxon>
    </lineage>
</organism>
<dbReference type="InterPro" id="IPR003567">
    <property type="entry name" value="Cyt_c_biogenesis"/>
</dbReference>
<feature type="domain" description="Cytochrome c assembly protein" evidence="11">
    <location>
        <begin position="90"/>
        <end position="292"/>
    </location>
</feature>
<feature type="transmembrane region" description="Helical" evidence="10">
    <location>
        <begin position="176"/>
        <end position="195"/>
    </location>
</feature>
<evidence type="ECO:0000256" key="6">
    <source>
        <dbReference type="ARBA" id="ARBA00022748"/>
    </source>
</evidence>
<keyword evidence="5 10" id="KW-0812">Transmembrane</keyword>
<dbReference type="GO" id="GO:0020037">
    <property type="term" value="F:heme binding"/>
    <property type="evidence" value="ECO:0007669"/>
    <property type="project" value="InterPro"/>
</dbReference>
<evidence type="ECO:0000256" key="2">
    <source>
        <dbReference type="ARBA" id="ARBA00009186"/>
    </source>
</evidence>
<feature type="transmembrane region" description="Helical" evidence="10">
    <location>
        <begin position="309"/>
        <end position="327"/>
    </location>
</feature>
<feature type="transmembrane region" description="Helical" evidence="10">
    <location>
        <begin position="41"/>
        <end position="62"/>
    </location>
</feature>
<feature type="transmembrane region" description="Helical" evidence="10">
    <location>
        <begin position="12"/>
        <end position="29"/>
    </location>
</feature>
<comment type="function">
    <text evidence="9">Required for the biogenesis of c-type cytochromes. Possible subunit of a heme lyase.</text>
</comment>
<comment type="similarity">
    <text evidence="2">Belongs to the CcmF/CycK/Ccl1/NrfE/CcsA family.</text>
</comment>
<dbReference type="GO" id="GO:0005886">
    <property type="term" value="C:plasma membrane"/>
    <property type="evidence" value="ECO:0007669"/>
    <property type="project" value="UniProtKB-SubCell"/>
</dbReference>
<evidence type="ECO:0000256" key="5">
    <source>
        <dbReference type="ARBA" id="ARBA00022692"/>
    </source>
</evidence>